<keyword evidence="8 11" id="KW-0472">Membrane</keyword>
<dbReference type="Proteomes" id="UP000004659">
    <property type="component" value="Unassembled WGS sequence"/>
</dbReference>
<dbReference type="InterPro" id="IPR035919">
    <property type="entry name" value="EAL_sf"/>
</dbReference>
<feature type="region of interest" description="Disordered" evidence="10">
    <location>
        <begin position="532"/>
        <end position="563"/>
    </location>
</feature>
<keyword evidence="7 11" id="KW-1133">Transmembrane helix</keyword>
<dbReference type="CDD" id="cd01948">
    <property type="entry name" value="EAL"/>
    <property type="match status" value="1"/>
</dbReference>
<evidence type="ECO:0000256" key="4">
    <source>
        <dbReference type="ARBA" id="ARBA00022636"/>
    </source>
</evidence>
<evidence type="ECO:0000313" key="13">
    <source>
        <dbReference type="EMBL" id="EEZ29257.1"/>
    </source>
</evidence>
<sequence length="563" mass="62082">MAAHREQIQLTLFATYAIERTDTTFSGVSQALMQTQMLTDKPCSKEHMDDLKRIAIETRPITEIGYFDDGLLKCTSWGMAGMRVAAGTPAFTTRNGVKVVLNMTASIPTTANMLGLQRGAYCILIDPKWFVDEIVPKGVQIAVASPDGTVVAALNHPDPAVIRQFLKPSDTKPPSRYLGAVVRGSDWTAIAITPRASIWTSMQEELLVFLPIAGVISTGMVILTIWLSRRRLSLRGELAIAIRRREFTVVYQPLIELKTGICVGAEALVRWRRPDGAMVMPDLFIPIAENSKMISQITEQVVANTVRDLGDVLAADEALHVAINMAADDLAQGRILTVVQRAIRGTGIRTEQIWLEATERGFMDPKSTRTIIEKARELGHSIAIDDFGTGYSSLHYLQELPVDTLKIDKSFISTLGTDSATSPIAAHIIAMAKSLDLIIVAEGIERQEQADYLIAHGVQFGQGWLYSPPLPAQEFIEFYKAQKATKGAGPAIIRKKSTHKSSRPENRKACKQAFLCYKITSTLSGLYQFEKTDERPEGNGKCQNNQPDAFLPDRPRNSKNNKA</sequence>
<comment type="catalytic activity">
    <reaction evidence="9">
        <text>3',3'-c-di-GMP + H2O = 5'-phosphoguanylyl(3'-&gt;5')guanosine + H(+)</text>
        <dbReference type="Rhea" id="RHEA:24902"/>
        <dbReference type="ChEBI" id="CHEBI:15377"/>
        <dbReference type="ChEBI" id="CHEBI:15378"/>
        <dbReference type="ChEBI" id="CHEBI:58754"/>
        <dbReference type="ChEBI" id="CHEBI:58805"/>
        <dbReference type="EC" id="3.1.4.52"/>
    </reaction>
</comment>
<dbReference type="GO" id="GO:0005886">
    <property type="term" value="C:plasma membrane"/>
    <property type="evidence" value="ECO:0007669"/>
    <property type="project" value="UniProtKB-SubCell"/>
</dbReference>
<evidence type="ECO:0000256" key="5">
    <source>
        <dbReference type="ARBA" id="ARBA00022692"/>
    </source>
</evidence>
<protein>
    <recommendedName>
        <fullName evidence="2">cyclic-guanylate-specific phosphodiesterase</fullName>
        <ecNumber evidence="2">3.1.4.52</ecNumber>
    </recommendedName>
</protein>
<keyword evidence="4" id="KW-0973">c-di-GMP</keyword>
<evidence type="ECO:0000259" key="12">
    <source>
        <dbReference type="PROSITE" id="PS50883"/>
    </source>
</evidence>
<dbReference type="Gene3D" id="3.20.20.450">
    <property type="entry name" value="EAL domain"/>
    <property type="match status" value="1"/>
</dbReference>
<name>A0A0E1X7U2_9HYPH</name>
<dbReference type="AlphaFoldDB" id="A0A0E1X7U2"/>
<feature type="domain" description="EAL" evidence="12">
    <location>
        <begin position="231"/>
        <end position="483"/>
    </location>
</feature>
<reference evidence="13" key="1">
    <citation type="submission" date="2009-01" db="EMBL/GenBank/DDBJ databases">
        <title>The Genome Sequence of Brucella pinnipedialis M292/94/1.</title>
        <authorList>
            <consortium name="The Broad Institute Genome Sequencing Platform"/>
            <person name="Ward D."/>
            <person name="Young S.K."/>
            <person name="Kodira C.D."/>
            <person name="Zeng Q."/>
            <person name="Koehrsen M."/>
            <person name="Alvarado L."/>
            <person name="Berlin A."/>
            <person name="Borenstein D."/>
            <person name="Chen Z."/>
            <person name="Engels R."/>
            <person name="Freedman E."/>
            <person name="Gellesch M."/>
            <person name="Goldberg J."/>
            <person name="Griggs A."/>
            <person name="Gujja S."/>
            <person name="Heiman D."/>
            <person name="Hepburn T."/>
            <person name="Howarth C."/>
            <person name="Jen D."/>
            <person name="Larson L."/>
            <person name="Lewis B."/>
            <person name="Mehta T."/>
            <person name="Park D."/>
            <person name="Pearson M."/>
            <person name="Roberts A."/>
            <person name="Saif S."/>
            <person name="Shea T."/>
            <person name="Shenoy N."/>
            <person name="Sisk P."/>
            <person name="Stolte C."/>
            <person name="Sykes S."/>
            <person name="Walk T."/>
            <person name="White J."/>
            <person name="Yandava C."/>
            <person name="Whatmore A.M."/>
            <person name="Perrett L.L."/>
            <person name="O'Callaghan D."/>
            <person name="Nusbaum C."/>
            <person name="Galagan J."/>
            <person name="Birren B."/>
        </authorList>
    </citation>
    <scope>NUCLEOTIDE SEQUENCE [LARGE SCALE GENOMIC DNA]</scope>
    <source>
        <strain evidence="13">M292/94/1</strain>
    </source>
</reference>
<evidence type="ECO:0000256" key="6">
    <source>
        <dbReference type="ARBA" id="ARBA00022801"/>
    </source>
</evidence>
<proteinExistence type="predicted"/>
<evidence type="ECO:0000256" key="8">
    <source>
        <dbReference type="ARBA" id="ARBA00023136"/>
    </source>
</evidence>
<dbReference type="HOGENOM" id="CLU_000445_131_1_5"/>
<dbReference type="InterPro" id="IPR050706">
    <property type="entry name" value="Cyclic-di-GMP_PDE-like"/>
</dbReference>
<dbReference type="InterPro" id="IPR001633">
    <property type="entry name" value="EAL_dom"/>
</dbReference>
<evidence type="ECO:0000256" key="9">
    <source>
        <dbReference type="ARBA" id="ARBA00034290"/>
    </source>
</evidence>
<dbReference type="EMBL" id="EQ999534">
    <property type="protein sequence ID" value="EEZ29257.1"/>
    <property type="molecule type" value="Genomic_DNA"/>
</dbReference>
<accession>A0A0E1X7U2</accession>
<evidence type="ECO:0000256" key="2">
    <source>
        <dbReference type="ARBA" id="ARBA00012282"/>
    </source>
</evidence>
<keyword evidence="3" id="KW-1003">Cell membrane</keyword>
<dbReference type="GO" id="GO:0071111">
    <property type="term" value="F:cyclic-guanylate-specific phosphodiesterase activity"/>
    <property type="evidence" value="ECO:0007669"/>
    <property type="project" value="UniProtKB-EC"/>
</dbReference>
<evidence type="ECO:0000256" key="11">
    <source>
        <dbReference type="SAM" id="Phobius"/>
    </source>
</evidence>
<evidence type="ECO:0000256" key="1">
    <source>
        <dbReference type="ARBA" id="ARBA00004651"/>
    </source>
</evidence>
<dbReference type="EC" id="3.1.4.52" evidence="2"/>
<dbReference type="PANTHER" id="PTHR33121">
    <property type="entry name" value="CYCLIC DI-GMP PHOSPHODIESTERASE PDEF"/>
    <property type="match status" value="1"/>
</dbReference>
<evidence type="ECO:0000256" key="10">
    <source>
        <dbReference type="SAM" id="MobiDB-lite"/>
    </source>
</evidence>
<evidence type="ECO:0000256" key="3">
    <source>
        <dbReference type="ARBA" id="ARBA00022475"/>
    </source>
</evidence>
<dbReference type="InterPro" id="IPR024744">
    <property type="entry name" value="CSS-motif_dom"/>
</dbReference>
<keyword evidence="6" id="KW-0378">Hydrolase</keyword>
<dbReference type="Pfam" id="PF12792">
    <property type="entry name" value="CSS-motif"/>
    <property type="match status" value="1"/>
</dbReference>
<dbReference type="SMART" id="SM00052">
    <property type="entry name" value="EAL"/>
    <property type="match status" value="1"/>
</dbReference>
<dbReference type="PANTHER" id="PTHR33121:SF79">
    <property type="entry name" value="CYCLIC DI-GMP PHOSPHODIESTERASE PDED-RELATED"/>
    <property type="match status" value="1"/>
</dbReference>
<keyword evidence="5 11" id="KW-0812">Transmembrane</keyword>
<organism evidence="13">
    <name type="scientific">Brucella pinnipedialis M292/94/1</name>
    <dbReference type="NCBI Taxonomy" id="520462"/>
    <lineage>
        <taxon>Bacteria</taxon>
        <taxon>Pseudomonadati</taxon>
        <taxon>Pseudomonadota</taxon>
        <taxon>Alphaproteobacteria</taxon>
        <taxon>Hyphomicrobiales</taxon>
        <taxon>Brucellaceae</taxon>
        <taxon>Brucella/Ochrobactrum group</taxon>
        <taxon>Brucella</taxon>
    </lineage>
</organism>
<comment type="subcellular location">
    <subcellularLocation>
        <location evidence="1">Cell membrane</location>
        <topology evidence="1">Multi-pass membrane protein</topology>
    </subcellularLocation>
</comment>
<evidence type="ECO:0000256" key="7">
    <source>
        <dbReference type="ARBA" id="ARBA00022989"/>
    </source>
</evidence>
<gene>
    <name evidence="13" type="ORF">BALG_02610</name>
</gene>
<feature type="transmembrane region" description="Helical" evidence="11">
    <location>
        <begin position="206"/>
        <end position="227"/>
    </location>
</feature>
<dbReference type="PROSITE" id="PS50883">
    <property type="entry name" value="EAL"/>
    <property type="match status" value="1"/>
</dbReference>
<dbReference type="SUPFAM" id="SSF141868">
    <property type="entry name" value="EAL domain-like"/>
    <property type="match status" value="1"/>
</dbReference>
<dbReference type="Pfam" id="PF00563">
    <property type="entry name" value="EAL"/>
    <property type="match status" value="1"/>
</dbReference>